<dbReference type="InterPro" id="IPR050789">
    <property type="entry name" value="Diverse_Enzym_Activities"/>
</dbReference>
<proteinExistence type="predicted"/>
<gene>
    <name evidence="2" type="ORF">K444DRAFT_622094</name>
</gene>
<accession>A0A2J6SIY4</accession>
<dbReference type="Gene3D" id="3.40.710.10">
    <property type="entry name" value="DD-peptidase/beta-lactamase superfamily"/>
    <property type="match status" value="1"/>
</dbReference>
<keyword evidence="3" id="KW-1185">Reference proteome</keyword>
<protein>
    <submittedName>
        <fullName evidence="2">Beta-lactamase/transpeptidase-like protein</fullName>
    </submittedName>
</protein>
<name>A0A2J6SIY4_9HELO</name>
<dbReference type="InterPro" id="IPR012338">
    <property type="entry name" value="Beta-lactam/transpept-like"/>
</dbReference>
<dbReference type="SUPFAM" id="SSF56601">
    <property type="entry name" value="beta-lactamase/transpeptidase-like"/>
    <property type="match status" value="1"/>
</dbReference>
<dbReference type="Pfam" id="PF17660">
    <property type="entry name" value="BTRD1"/>
    <property type="match status" value="2"/>
</dbReference>
<feature type="non-terminal residue" evidence="2">
    <location>
        <position position="535"/>
    </location>
</feature>
<dbReference type="EMBL" id="KZ613913">
    <property type="protein sequence ID" value="PMD50726.1"/>
    <property type="molecule type" value="Genomic_DNA"/>
</dbReference>
<dbReference type="PANTHER" id="PTHR43283">
    <property type="entry name" value="BETA-LACTAMASE-RELATED"/>
    <property type="match status" value="1"/>
</dbReference>
<dbReference type="AlphaFoldDB" id="A0A2J6SIY4"/>
<dbReference type="RefSeq" id="XP_024727630.1">
    <property type="nucleotide sequence ID" value="XM_024882029.1"/>
</dbReference>
<dbReference type="InterPro" id="IPR049511">
    <property type="entry name" value="PGH-like_rpt"/>
</dbReference>
<dbReference type="Pfam" id="PF00144">
    <property type="entry name" value="Beta-lactamase"/>
    <property type="match status" value="1"/>
</dbReference>
<dbReference type="OrthoDB" id="3491242at2759"/>
<evidence type="ECO:0000313" key="2">
    <source>
        <dbReference type="EMBL" id="PMD50726.1"/>
    </source>
</evidence>
<dbReference type="PANTHER" id="PTHR43283:SF3">
    <property type="entry name" value="BETA-LACTAMASE FAMILY PROTEIN (AFU_ORTHOLOGUE AFUA_5G07500)"/>
    <property type="match status" value="1"/>
</dbReference>
<dbReference type="GeneID" id="36590106"/>
<dbReference type="InterPro" id="IPR001466">
    <property type="entry name" value="Beta-lactam-related"/>
</dbReference>
<sequence length="535" mass="58199">MYMICLPITVIPQSGSNVPGLAIHEADAATYQTWFNTNAANGFVTTLLSTTGTASNPIFAAVMKKNGVTNWYQSCGVVWADWKVGIQTAQQNRYILKAITEYGPGGQNQLYCTVYYYNDQYDKWMAEVRGGVDNFQTVFNSEVIKPFWRPYALSMGENQWVESAFTDTDVGSWVCHYGMTASQLAAQNATQKAAGRFPIHVLGGGTGSSTLFAAIFAEHDIPTPRSWWATGSTIGFQNNAVAQAAADSMMQSFMQKTGVRQAQFAVGKAGNILLERAYSWSEATRHTTLPTDVFLMANLSQIYLSAAIQFLYDSNQLSPTTKVYPLLGITNTPDPRLQDVTVAQLLAHQGGTDLHDYDGSNLGYGDVAYDISCSTNIGGITSCGPTNTAAIVNCMTGRTLDYAPGTATAYSNYGYILLSYVIEHISGQVYYDYLYSHILLPGSYDVRKYATASTAHVNDPVTQESKWTGIGAMTPQTYNEMAFVFGGDGMCKEANFGAMSLASSASTIVRFIGTHGTFSHLSLTIYLLSHQDSPT</sequence>
<dbReference type="Proteomes" id="UP000235371">
    <property type="component" value="Unassembled WGS sequence"/>
</dbReference>
<evidence type="ECO:0000259" key="1">
    <source>
        <dbReference type="Pfam" id="PF00144"/>
    </source>
</evidence>
<reference evidence="2 3" key="1">
    <citation type="submission" date="2016-04" db="EMBL/GenBank/DDBJ databases">
        <title>A degradative enzymes factory behind the ericoid mycorrhizal symbiosis.</title>
        <authorList>
            <consortium name="DOE Joint Genome Institute"/>
            <person name="Martino E."/>
            <person name="Morin E."/>
            <person name="Grelet G."/>
            <person name="Kuo A."/>
            <person name="Kohler A."/>
            <person name="Daghino S."/>
            <person name="Barry K."/>
            <person name="Choi C."/>
            <person name="Cichocki N."/>
            <person name="Clum A."/>
            <person name="Copeland A."/>
            <person name="Hainaut M."/>
            <person name="Haridas S."/>
            <person name="Labutti K."/>
            <person name="Lindquist E."/>
            <person name="Lipzen A."/>
            <person name="Khouja H.-R."/>
            <person name="Murat C."/>
            <person name="Ohm R."/>
            <person name="Olson A."/>
            <person name="Spatafora J."/>
            <person name="Veneault-Fourrey C."/>
            <person name="Henrissat B."/>
            <person name="Grigoriev I."/>
            <person name="Martin F."/>
            <person name="Perotto S."/>
        </authorList>
    </citation>
    <scope>NUCLEOTIDE SEQUENCE [LARGE SCALE GENOMIC DNA]</scope>
    <source>
        <strain evidence="2 3">E</strain>
    </source>
</reference>
<dbReference type="InParanoid" id="A0A2J6SIY4"/>
<dbReference type="STRING" id="1095630.A0A2J6SIY4"/>
<feature type="domain" description="Beta-lactamase-related" evidence="1">
    <location>
        <begin position="247"/>
        <end position="512"/>
    </location>
</feature>
<organism evidence="2 3">
    <name type="scientific">Hyaloscypha bicolor E</name>
    <dbReference type="NCBI Taxonomy" id="1095630"/>
    <lineage>
        <taxon>Eukaryota</taxon>
        <taxon>Fungi</taxon>
        <taxon>Dikarya</taxon>
        <taxon>Ascomycota</taxon>
        <taxon>Pezizomycotina</taxon>
        <taxon>Leotiomycetes</taxon>
        <taxon>Helotiales</taxon>
        <taxon>Hyaloscyphaceae</taxon>
        <taxon>Hyaloscypha</taxon>
        <taxon>Hyaloscypha bicolor</taxon>
    </lineage>
</organism>
<evidence type="ECO:0000313" key="3">
    <source>
        <dbReference type="Proteomes" id="UP000235371"/>
    </source>
</evidence>